<dbReference type="Gene3D" id="3.40.50.1010">
    <property type="entry name" value="5'-nuclease"/>
    <property type="match status" value="1"/>
</dbReference>
<feature type="binding site" evidence="8">
    <location>
        <position position="10"/>
    </location>
    <ligand>
        <name>Mg(2+)</name>
        <dbReference type="ChEBI" id="CHEBI:18420"/>
    </ligand>
</feature>
<comment type="similarity">
    <text evidence="7 8">Belongs to the PINc/VapC protein family.</text>
</comment>
<evidence type="ECO:0000256" key="7">
    <source>
        <dbReference type="ARBA" id="ARBA00038093"/>
    </source>
</evidence>
<evidence type="ECO:0000259" key="9">
    <source>
        <dbReference type="Pfam" id="PF01850"/>
    </source>
</evidence>
<dbReference type="CDD" id="cd18689">
    <property type="entry name" value="PIN_VapC-like"/>
    <property type="match status" value="1"/>
</dbReference>
<keyword evidence="8" id="KW-0800">Toxin</keyword>
<dbReference type="GO" id="GO:0090729">
    <property type="term" value="F:toxin activity"/>
    <property type="evidence" value="ECO:0007669"/>
    <property type="project" value="UniProtKB-KW"/>
</dbReference>
<proteinExistence type="inferred from homology"/>
<dbReference type="InterPro" id="IPR002716">
    <property type="entry name" value="PIN_dom"/>
</dbReference>
<dbReference type="Pfam" id="PF01850">
    <property type="entry name" value="PIN"/>
    <property type="match status" value="1"/>
</dbReference>
<evidence type="ECO:0000313" key="11">
    <source>
        <dbReference type="Proteomes" id="UP000179242"/>
    </source>
</evidence>
<comment type="function">
    <text evidence="8">Toxic component of a toxin-antitoxin (TA) system. An RNase.</text>
</comment>
<dbReference type="GO" id="GO:0016787">
    <property type="term" value="F:hydrolase activity"/>
    <property type="evidence" value="ECO:0007669"/>
    <property type="project" value="UniProtKB-KW"/>
</dbReference>
<dbReference type="Proteomes" id="UP000179242">
    <property type="component" value="Unassembled WGS sequence"/>
</dbReference>
<dbReference type="EC" id="3.1.-.-" evidence="8"/>
<evidence type="ECO:0000256" key="8">
    <source>
        <dbReference type="HAMAP-Rule" id="MF_00265"/>
    </source>
</evidence>
<gene>
    <name evidence="8" type="primary">vapC</name>
    <name evidence="10" type="ORF">A2438_05570</name>
</gene>
<dbReference type="SUPFAM" id="SSF88723">
    <property type="entry name" value="PIN domain-like"/>
    <property type="match status" value="1"/>
</dbReference>
<dbReference type="InterPro" id="IPR029060">
    <property type="entry name" value="PIN-like_dom_sf"/>
</dbReference>
<dbReference type="PANTHER" id="PTHR33653">
    <property type="entry name" value="RIBONUCLEASE VAPC2"/>
    <property type="match status" value="1"/>
</dbReference>
<dbReference type="HAMAP" id="MF_00265">
    <property type="entry name" value="VapC_Nob1"/>
    <property type="match status" value="1"/>
</dbReference>
<evidence type="ECO:0000256" key="3">
    <source>
        <dbReference type="ARBA" id="ARBA00022722"/>
    </source>
</evidence>
<feature type="binding site" evidence="8">
    <location>
        <position position="98"/>
    </location>
    <ligand>
        <name>Mg(2+)</name>
        <dbReference type="ChEBI" id="CHEBI:18420"/>
    </ligand>
</feature>
<accession>A0A1F4U4S8</accession>
<keyword evidence="6 8" id="KW-0460">Magnesium</keyword>
<dbReference type="EMBL" id="MEUJ01000005">
    <property type="protein sequence ID" value="OGC39964.1"/>
    <property type="molecule type" value="Genomic_DNA"/>
</dbReference>
<keyword evidence="5 8" id="KW-0378">Hydrolase</keyword>
<dbReference type="GO" id="GO:0000287">
    <property type="term" value="F:magnesium ion binding"/>
    <property type="evidence" value="ECO:0007669"/>
    <property type="project" value="UniProtKB-UniRule"/>
</dbReference>
<dbReference type="AlphaFoldDB" id="A0A1F4U4S8"/>
<comment type="caution">
    <text evidence="10">The sequence shown here is derived from an EMBL/GenBank/DDBJ whole genome shotgun (WGS) entry which is preliminary data.</text>
</comment>
<keyword evidence="4 8" id="KW-0479">Metal-binding</keyword>
<evidence type="ECO:0000256" key="5">
    <source>
        <dbReference type="ARBA" id="ARBA00022801"/>
    </source>
</evidence>
<evidence type="ECO:0000313" key="10">
    <source>
        <dbReference type="EMBL" id="OGC39964.1"/>
    </source>
</evidence>
<evidence type="ECO:0000256" key="6">
    <source>
        <dbReference type="ARBA" id="ARBA00022842"/>
    </source>
</evidence>
<comment type="cofactor">
    <cofactor evidence="1 8">
        <name>Mg(2+)</name>
        <dbReference type="ChEBI" id="CHEBI:18420"/>
    </cofactor>
</comment>
<reference evidence="10 11" key="1">
    <citation type="journal article" date="2016" name="Nat. Commun.">
        <title>Thousands of microbial genomes shed light on interconnected biogeochemical processes in an aquifer system.</title>
        <authorList>
            <person name="Anantharaman K."/>
            <person name="Brown C.T."/>
            <person name="Hug L.A."/>
            <person name="Sharon I."/>
            <person name="Castelle C.J."/>
            <person name="Probst A.J."/>
            <person name="Thomas B.C."/>
            <person name="Singh A."/>
            <person name="Wilkins M.J."/>
            <person name="Karaoz U."/>
            <person name="Brodie E.L."/>
            <person name="Williams K.H."/>
            <person name="Hubbard S.S."/>
            <person name="Banfield J.F."/>
        </authorList>
    </citation>
    <scope>NUCLEOTIDE SEQUENCE [LARGE SCALE GENOMIC DNA]</scope>
</reference>
<evidence type="ECO:0000256" key="4">
    <source>
        <dbReference type="ARBA" id="ARBA00022723"/>
    </source>
</evidence>
<name>A0A1F4U4S8_UNCSA</name>
<evidence type="ECO:0000256" key="1">
    <source>
        <dbReference type="ARBA" id="ARBA00001946"/>
    </source>
</evidence>
<evidence type="ECO:0000256" key="2">
    <source>
        <dbReference type="ARBA" id="ARBA00022649"/>
    </source>
</evidence>
<dbReference type="PANTHER" id="PTHR33653:SF1">
    <property type="entry name" value="RIBONUCLEASE VAPC2"/>
    <property type="match status" value="1"/>
</dbReference>
<organism evidence="10 11">
    <name type="scientific">candidate division WOR-1 bacterium RIFOXYC2_FULL_46_14</name>
    <dbReference type="NCBI Taxonomy" id="1802587"/>
    <lineage>
        <taxon>Bacteria</taxon>
        <taxon>Bacillati</taxon>
        <taxon>Saganbacteria</taxon>
    </lineage>
</organism>
<dbReference type="InterPro" id="IPR022907">
    <property type="entry name" value="VapC_family"/>
</dbReference>
<protein>
    <recommendedName>
        <fullName evidence="8">Ribonuclease VapC</fullName>
        <shortName evidence="8">RNase VapC</shortName>
        <ecNumber evidence="8">3.1.-.-</ecNumber>
    </recommendedName>
    <alternativeName>
        <fullName evidence="8">Toxin VapC</fullName>
    </alternativeName>
</protein>
<keyword evidence="2 8" id="KW-1277">Toxin-antitoxin system</keyword>
<dbReference type="InterPro" id="IPR050556">
    <property type="entry name" value="Type_II_TA_system_RNase"/>
</dbReference>
<dbReference type="GO" id="GO:0004540">
    <property type="term" value="F:RNA nuclease activity"/>
    <property type="evidence" value="ECO:0007669"/>
    <property type="project" value="InterPro"/>
</dbReference>
<keyword evidence="3 8" id="KW-0540">Nuclease</keyword>
<sequence length="135" mass="15343">MANKKPYVLDTSAIFCLKDNAPGAEKVEKILEGQNKIYASFMSYMEYLYIVLMRMGEEQARADYLKLTMLPIEVVESNEELRFAAAELKANHQVSLADAWIAATAQQLNAVLVHRDPEFEALNKQIECLVLPYKI</sequence>
<feature type="domain" description="PIN" evidence="9">
    <location>
        <begin position="7"/>
        <end position="123"/>
    </location>
</feature>